<dbReference type="AlphaFoldDB" id="A0A919GAL3"/>
<reference evidence="2" key="1">
    <citation type="journal article" date="2014" name="Int. J. Syst. Evol. Microbiol.">
        <title>Complete genome sequence of Corynebacterium casei LMG S-19264T (=DSM 44701T), isolated from a smear-ripened cheese.</title>
        <authorList>
            <consortium name="US DOE Joint Genome Institute (JGI-PGF)"/>
            <person name="Walter F."/>
            <person name="Albersmeier A."/>
            <person name="Kalinowski J."/>
            <person name="Ruckert C."/>
        </authorList>
    </citation>
    <scope>NUCLEOTIDE SEQUENCE</scope>
    <source>
        <strain evidence="2">JCM 5069</strain>
    </source>
</reference>
<comment type="caution">
    <text evidence="2">The sequence shown here is derived from an EMBL/GenBank/DDBJ whole genome shotgun (WGS) entry which is preliminary data.</text>
</comment>
<dbReference type="EMBL" id="BNCD01000010">
    <property type="protein sequence ID" value="GHH81005.1"/>
    <property type="molecule type" value="Genomic_DNA"/>
</dbReference>
<evidence type="ECO:0000256" key="1">
    <source>
        <dbReference type="SAM" id="MobiDB-lite"/>
    </source>
</evidence>
<evidence type="ECO:0000313" key="2">
    <source>
        <dbReference type="EMBL" id="GHH81005.1"/>
    </source>
</evidence>
<feature type="compositionally biased region" description="Basic and acidic residues" evidence="1">
    <location>
        <begin position="52"/>
        <end position="64"/>
    </location>
</feature>
<reference evidence="2" key="2">
    <citation type="submission" date="2020-09" db="EMBL/GenBank/DDBJ databases">
        <authorList>
            <person name="Sun Q."/>
            <person name="Ohkuma M."/>
        </authorList>
    </citation>
    <scope>NUCLEOTIDE SEQUENCE</scope>
    <source>
        <strain evidence="2">JCM 5069</strain>
    </source>
</reference>
<dbReference type="Proteomes" id="UP000603708">
    <property type="component" value="Unassembled WGS sequence"/>
</dbReference>
<feature type="compositionally biased region" description="Basic and acidic residues" evidence="1">
    <location>
        <begin position="78"/>
        <end position="96"/>
    </location>
</feature>
<sequence>MYFGVGGVPPDERRTGSAAHGMLRGLGRLARELFRAGEHGSTRSDACLLDAPEARPRGAPDRPRTGTVRPRATVLLKGARDRERAARRSCTTDRRAVRPTATPVGHRLFEQGRRMAAALLDAPHTTTVDEGERAVRAVAALAAAMEPEAT</sequence>
<proteinExistence type="predicted"/>
<organism evidence="2 3">
    <name type="scientific">Streptomyces sulfonofaciens</name>
    <dbReference type="NCBI Taxonomy" id="68272"/>
    <lineage>
        <taxon>Bacteria</taxon>
        <taxon>Bacillati</taxon>
        <taxon>Actinomycetota</taxon>
        <taxon>Actinomycetes</taxon>
        <taxon>Kitasatosporales</taxon>
        <taxon>Streptomycetaceae</taxon>
        <taxon>Streptomyces</taxon>
    </lineage>
</organism>
<keyword evidence="3" id="KW-1185">Reference proteome</keyword>
<protein>
    <submittedName>
        <fullName evidence="2">Uncharacterized protein</fullName>
    </submittedName>
</protein>
<dbReference type="RefSeq" id="WP_189933468.1">
    <property type="nucleotide sequence ID" value="NZ_BNCD01000010.1"/>
</dbReference>
<feature type="region of interest" description="Disordered" evidence="1">
    <location>
        <begin position="41"/>
        <end position="99"/>
    </location>
</feature>
<gene>
    <name evidence="2" type="ORF">GCM10018793_37510</name>
</gene>
<evidence type="ECO:0000313" key="3">
    <source>
        <dbReference type="Proteomes" id="UP000603708"/>
    </source>
</evidence>
<accession>A0A919GAL3</accession>
<name>A0A919GAL3_9ACTN</name>